<dbReference type="SUPFAM" id="SSF55144">
    <property type="entry name" value="LigT-like"/>
    <property type="match status" value="1"/>
</dbReference>
<dbReference type="SUPFAM" id="SSF53955">
    <property type="entry name" value="Lysozyme-like"/>
    <property type="match status" value="1"/>
</dbReference>
<gene>
    <name evidence="4" type="ORF">QQ055_00170</name>
</gene>
<dbReference type="Pfam" id="PF13563">
    <property type="entry name" value="2_5_RNA_ligase2"/>
    <property type="match status" value="1"/>
</dbReference>
<dbReference type="CDD" id="cd00254">
    <property type="entry name" value="LT-like"/>
    <property type="match status" value="1"/>
</dbReference>
<proteinExistence type="predicted"/>
<dbReference type="Proteomes" id="UP001230986">
    <property type="component" value="Unassembled WGS sequence"/>
</dbReference>
<feature type="compositionally biased region" description="Basic and acidic residues" evidence="1">
    <location>
        <begin position="1722"/>
        <end position="1741"/>
    </location>
</feature>
<dbReference type="Pfam" id="PF18799">
    <property type="entry name" value="LPD5"/>
    <property type="match status" value="1"/>
</dbReference>
<name>A0ABT7LV43_9CYAN</name>
<organism evidence="4 5">
    <name type="scientific">Geitlerinema calcuttense NRMC-F 0142</name>
    <dbReference type="NCBI Taxonomy" id="2922238"/>
    <lineage>
        <taxon>Bacteria</taxon>
        <taxon>Bacillati</taxon>
        <taxon>Cyanobacteriota</taxon>
        <taxon>Cyanophyceae</taxon>
        <taxon>Geitlerinematales</taxon>
        <taxon>Geitlerinemataceae</taxon>
        <taxon>Geitlerinema</taxon>
    </lineage>
</organism>
<feature type="region of interest" description="Disordered" evidence="1">
    <location>
        <begin position="429"/>
        <end position="463"/>
    </location>
</feature>
<feature type="domain" description="Large polyvalent protein-associated" evidence="3">
    <location>
        <begin position="1948"/>
        <end position="2053"/>
    </location>
</feature>
<dbReference type="Pfam" id="PF18762">
    <property type="entry name" value="Kinase-PolyVal"/>
    <property type="match status" value="1"/>
</dbReference>
<reference evidence="4 5" key="1">
    <citation type="submission" date="2023-06" db="EMBL/GenBank/DDBJ databases">
        <title>Whole genome sequence of Oscillatoria calcuttensis NRMC-F 0142.</title>
        <authorList>
            <person name="Shakena Fathima T."/>
            <person name="Muralitharan G."/>
            <person name="Thajuddin N."/>
        </authorList>
    </citation>
    <scope>NUCLEOTIDE SEQUENCE [LARGE SCALE GENOMIC DNA]</scope>
    <source>
        <strain evidence="4 5">NRMC-F 0142</strain>
    </source>
</reference>
<feature type="region of interest" description="Disordered" evidence="1">
    <location>
        <begin position="2601"/>
        <end position="2622"/>
    </location>
</feature>
<dbReference type="Gene3D" id="1.10.530.10">
    <property type="match status" value="1"/>
</dbReference>
<feature type="domain" description="Large polyvalent protein-associated" evidence="2">
    <location>
        <begin position="2212"/>
        <end position="2293"/>
    </location>
</feature>
<comment type="caution">
    <text evidence="4">The sequence shown here is derived from an EMBL/GenBank/DDBJ whole genome shotgun (WGS) entry which is preliminary data.</text>
</comment>
<evidence type="ECO:0000256" key="1">
    <source>
        <dbReference type="SAM" id="MobiDB-lite"/>
    </source>
</evidence>
<sequence length="2935" mass="325940">MTTNNDDILKWADSLGTESDDDALLGWADSLQSATTTNGVDSLLDRMRGSVVTQESGGNPKARNARTSATGLFQVLPSNIPNWTQTYLGKRLTPEQFANDVNAQEKVFRGEMGKYLKKAKAKGVDDDTAIRMASAAWYGGEGAMGRYDDPRRFRPDEPSFREYTRSILNRIKKTDGPSRMSADSADAIMRDVSSLLGTGSKPMASDILPTINPVKPSPTIQGQPMPPAQMPQAPPVEPESTETIAAQAMSMLEPSSPRSALLLNTPEQEQSLDPSQFAGFMRLKTPNGILIVNPAKARKLGITNIPQFVAKNGFAKLIGKAADVGNNTDQGLVVVTTAPDGTELASSVVRGPDDAKRQAEIDRRSFPNVQVTQRVVSAQDVVAARKQQRAAKYAQAMQQGIGPQMETPMPVEDEIVQTEQEQVTVDDPTVQTLGGLGGDDEFKLPTMRPIPEDPPRQYTKRDTSKLKPGERFYEFERTGKAGDLDYLGQSEGKHYFTNADGDEFAMGSDGKIQSVTTFPAQLKFGDKTFRRAGKGVYESEGELYNVSPTDDGYQVTGKVSDSIRELETLGKAIGGDQQAQSKIDIDRKFENFLRERKLERNQDSVNAFNEMLAAESDKAFYAQKGIEGLIKFAKDKGLNEKDPETIKAYNEFLKKQPNQRTQTRTQIQPPSAMRTGQPQTDVSVDVVDEEGVVDSTNRGAGFKKVITFRDKPDNISNTEWARNALIPDLVRETGLDAIDIETYLKQGIKTRQGTRLEDTPKDSHWTFELTADDIQGIENIATRKRDFLRHVVASGEDIPAEVRKLLSKKYGLDPQEIEEALQGGGGYGDAFQEGQKTRAGYEKLLGELSQSEDEFTRVNARALADIITRKITPEEGQRKLDASEKLLNELRDIERSQAAIAQRNIDRVNRGESRQGVSPYVARTPEQVEGDVLKRFAEIEKQYGDAENYYKEQERIAKEYKYRPLSKPIEFAKGVVSAVPQAVSSLLNYSYQIQNLMPNIMRNPAKWALGKEDEIDADAEQILKAAEGINDLIDYALNPNKDLSGYYEAGNVVGQVLLMAGTGAVTGSLKGVGLLGAAMEASEQYDDARKAGVTDPATLREATIVGTVSGLLDVLPIAWALKPLRNAEKTGVIGGLFNRTYQSLVKEVGEKQAAEITKNLWQRFVDRTVKVATGSVIESGQELTQKKIKDLHASLRWDPARKVWELSSDDIWTMQLGALGGAVGGGLRTAIESRMQPAVESAQPQGDAMLRRFVQQLDEAEAPEQATAPTVAKPTVATEKATPRTTPVSGTLEAGQAVTMQNGNPATVIEDTGAMVQVETTNAKGKPQTKWVNKDTLQISNETETEIQEQPAPVGETALEADQDTQDQIPATVSETTADTKALEEETAQADGKTTVQPKAATPERSQKPLTMVPAPEGKARRRDSFEFDAPKTKTQRAIDLEAKSKPSPTPLSNTQIEFSKEQAKPFDDFRRSVIDTADVADRSVLPEYAKDGIFEIEPHVTVKYGLKSNTAADIAPTLKGEKPIKLTLGKTSVFKGSEKKIPGTDKPVPYDVVTVEVSSPDLERLNKKLTDGTDNTTTFPYSPHVTLAYVKPGMGEKYAGRNDFEGQEFTFDGVTFSPADKSGKSVISLGEKGDATLRGEAHPATEKSSEQKDVSAKEKSAKTSEQKGETAKAETKKKAEPRSFVEKSKELWGENWYVSNRPIERYEEAGATRVTKGQYAKAEKEWNESPEGKAYEEWRQKKIQPNLSFDDDVPMQSTGAPDAKTEEPKPANIDQFQDYGDKIGGAKKDIYQRVNGVTDEDLTTQPLSKAFPRPDFAQLINNGSLSLESAKVLSFYYDNIPAKPRKAYRIPNWVKQVNAVLDIFKDVLASSSPTIAETFLKRANMPLTDQYETYSAWLDVTGFPATSASMRGYQIKKFRPWKEGESPDPAYTIVKGPYIKATFQTAHAAAEHLQKMLSEPSKTTFSIYEDRKTKDIFIGKKGSKGTVRLVEGFATVKEARAFQKDNQVSLEEMWEALKYKQGVERKDSGEEVREGKDWLKGRDIASTEEFARAFGFKSVEFGNWVKQGNTKNERQQSINDAYNSLMDLADVLGLHPKAISLNGTLSLALGARGSGYASAHYEPGKIVINLTKTRGKGSLGHEWWHALDNYFSRMRGDKSGYITESPRVQMIRDSGMFVEDPRIRKELLAAYKEVVDAIRASDLPKRSAKMDRTRAQGYWSTMVEMTARAFENYLITSLGQEGRRNDHLANFRDMGDWAAHSMDVDAFPYPLETEQEAINASFKNLFQTIEQKETEDGNVMMQSRRKGSDIIDSLYNPERGIDYEQIKDVAGRIESGELEIGRLDPAGERGRIAGGRRNVEASLVLAANERAGQKTSTADRMGSHSNTIRQQEKLLEAYAKREGIWFDEGHFPERLFLGRGGEASVYQKDDKRVAKTVNYRHIDKSLTPQEFIDNRIALFNTIFPESHYELMGFMRTRDGNFRFIVTQPFIQGNNVRTQADVDAAMNAKGFDRSGRESYTSELYQVHDLHVNNVLKDDAGTVFIIDAVPKPNYEVSPSEIEDSAPPMQSRRQTSDEDFFRSLPDIGDAEVSLIDADATLNASGESDASVEAMNRQRSEQRQGLTRVKVDVRKPNVEIPLIGQNVDIQPQPNEVIFFRGGNRDGEVIARGSNPRTGRFVPETMDVPMQSVRGERQSEPFYSQVERTIEQKMPNKASAEQIKGILKDAKKEELEWLDLDSFLAENPNPTKQEVLDYVRAHNAQVVEVVKGGQTTDARARELAQEQANNEAEWEEYIDPDNTMPFHESSLEERTQAAWDMFSEEYLRQAKEELGQDSSNTKFSEYTLPGGENYRELLLILPDEAAGGYKSSHWSEPNVLAHVRFDTRDGGKTLHIAEIQSDFGQQLRKERGKIEKALKEDFEAIVMKMAEFGEIDIVC</sequence>
<feature type="compositionally biased region" description="Low complexity" evidence="1">
    <location>
        <begin position="1263"/>
        <end position="1278"/>
    </location>
</feature>
<evidence type="ECO:0000313" key="4">
    <source>
        <dbReference type="EMBL" id="MDL5055903.1"/>
    </source>
</evidence>
<protein>
    <submittedName>
        <fullName evidence="4">LPD5 domain-containing protein</fullName>
    </submittedName>
</protein>
<feature type="region of interest" description="Disordered" evidence="1">
    <location>
        <begin position="1261"/>
        <end position="1294"/>
    </location>
</feature>
<feature type="region of interest" description="Disordered" evidence="1">
    <location>
        <begin position="1635"/>
        <end position="1686"/>
    </location>
</feature>
<accession>A0ABT7LV43</accession>
<evidence type="ECO:0000259" key="2">
    <source>
        <dbReference type="Pfam" id="PF18796"/>
    </source>
</evidence>
<dbReference type="InterPro" id="IPR023346">
    <property type="entry name" value="Lysozyme-like_dom_sf"/>
</dbReference>
<dbReference type="InterPro" id="IPR009097">
    <property type="entry name" value="Cyclic_Pdiesterase"/>
</dbReference>
<feature type="compositionally biased region" description="Low complexity" evidence="1">
    <location>
        <begin position="656"/>
        <end position="670"/>
    </location>
</feature>
<feature type="region of interest" description="Disordered" evidence="1">
    <location>
        <begin position="2554"/>
        <end position="2574"/>
    </location>
</feature>
<evidence type="ECO:0000259" key="3">
    <source>
        <dbReference type="Pfam" id="PF18799"/>
    </source>
</evidence>
<feature type="region of interest" description="Disordered" evidence="1">
    <location>
        <begin position="656"/>
        <end position="679"/>
    </location>
</feature>
<dbReference type="InterPro" id="IPR041047">
    <property type="entry name" value="LPD1"/>
</dbReference>
<feature type="region of interest" description="Disordered" evidence="1">
    <location>
        <begin position="1376"/>
        <end position="1421"/>
    </location>
</feature>
<dbReference type="EMBL" id="JASVEJ010000001">
    <property type="protein sequence ID" value="MDL5055903.1"/>
    <property type="molecule type" value="Genomic_DNA"/>
</dbReference>
<dbReference type="Pfam" id="PF18796">
    <property type="entry name" value="LPD1"/>
    <property type="match status" value="1"/>
</dbReference>
<feature type="region of interest" description="Disordered" evidence="1">
    <location>
        <begin position="1714"/>
        <end position="1773"/>
    </location>
</feature>
<evidence type="ECO:0000313" key="5">
    <source>
        <dbReference type="Proteomes" id="UP001230986"/>
    </source>
</evidence>
<keyword evidence="5" id="KW-1185">Reference proteome</keyword>
<dbReference type="InterPro" id="IPR041055">
    <property type="entry name" value="Kinase-PolyVal"/>
</dbReference>
<feature type="compositionally biased region" description="Basic and acidic residues" evidence="1">
    <location>
        <begin position="450"/>
        <end position="463"/>
    </location>
</feature>
<dbReference type="InterPro" id="IPR040651">
    <property type="entry name" value="LPD5"/>
</dbReference>
<dbReference type="Gene3D" id="3.90.1140.10">
    <property type="entry name" value="Cyclic phosphodiesterase"/>
    <property type="match status" value="1"/>
</dbReference>
<dbReference type="RefSeq" id="WP_286004011.1">
    <property type="nucleotide sequence ID" value="NZ_JASVEJ010000001.1"/>
</dbReference>